<feature type="compositionally biased region" description="Acidic residues" evidence="1">
    <location>
        <begin position="30"/>
        <end position="41"/>
    </location>
</feature>
<keyword evidence="3" id="KW-1185">Reference proteome</keyword>
<feature type="region of interest" description="Disordered" evidence="1">
    <location>
        <begin position="1"/>
        <end position="46"/>
    </location>
</feature>
<feature type="compositionally biased region" description="Basic and acidic residues" evidence="1">
    <location>
        <begin position="281"/>
        <end position="310"/>
    </location>
</feature>
<feature type="region of interest" description="Disordered" evidence="1">
    <location>
        <begin position="252"/>
        <end position="333"/>
    </location>
</feature>
<protein>
    <submittedName>
        <fullName evidence="2">Uncharacterized protein</fullName>
    </submittedName>
</protein>
<evidence type="ECO:0000313" key="2">
    <source>
        <dbReference type="EMBL" id="KAK6348418.1"/>
    </source>
</evidence>
<comment type="caution">
    <text evidence="2">The sequence shown here is derived from an EMBL/GenBank/DDBJ whole genome shotgun (WGS) entry which is preliminary data.</text>
</comment>
<name>A0AAN8N4Q9_9PEZI</name>
<dbReference type="EMBL" id="JAVHNR010000003">
    <property type="protein sequence ID" value="KAK6348418.1"/>
    <property type="molecule type" value="Genomic_DNA"/>
</dbReference>
<evidence type="ECO:0000313" key="3">
    <source>
        <dbReference type="Proteomes" id="UP001313282"/>
    </source>
</evidence>
<accession>A0AAN8N4Q9</accession>
<sequence length="333" mass="37105">MAEPDTPVRYTYSASDPDLQEFNIHPSEVEPLDSEDEEGEDSAAPKYLSSPKFNNVSIFKIDPTLAWLVRVFNDLERRQYLNGSNDGLLGETKCPNIWHFKARVIQLPPPRGAQWVLCFWLVDSNYMCISSLLKYTGYDGVFPEDGIPAEVRASAIFPELLRRFNKGFGFKSVNPCRPWQLMVTKDDALVAAMRGLMRGFGVNCKALWRIETVEDSQAERVEGLFKLYEEKLNLLLGVGPEPMDIDGGLTPMEGVESQGGVSEDHEMVEEPNEPAVGQKQALRDGSRVTDQEEWGASREEGGDTGNRVEQEVGGAGNAESSIAGRLRSRNRRG</sequence>
<proteinExistence type="predicted"/>
<reference evidence="2 3" key="1">
    <citation type="submission" date="2019-10" db="EMBL/GenBank/DDBJ databases">
        <authorList>
            <person name="Palmer J.M."/>
        </authorList>
    </citation>
    <scope>NUCLEOTIDE SEQUENCE [LARGE SCALE GENOMIC DNA]</scope>
    <source>
        <strain evidence="2 3">TWF718</strain>
    </source>
</reference>
<dbReference type="Proteomes" id="UP001313282">
    <property type="component" value="Unassembled WGS sequence"/>
</dbReference>
<gene>
    <name evidence="2" type="ORF">TWF718_006214</name>
</gene>
<dbReference type="AlphaFoldDB" id="A0AAN8N4Q9"/>
<organism evidence="2 3">
    <name type="scientific">Orbilia javanica</name>
    <dbReference type="NCBI Taxonomy" id="47235"/>
    <lineage>
        <taxon>Eukaryota</taxon>
        <taxon>Fungi</taxon>
        <taxon>Dikarya</taxon>
        <taxon>Ascomycota</taxon>
        <taxon>Pezizomycotina</taxon>
        <taxon>Orbiliomycetes</taxon>
        <taxon>Orbiliales</taxon>
        <taxon>Orbiliaceae</taxon>
        <taxon>Orbilia</taxon>
    </lineage>
</organism>
<evidence type="ECO:0000256" key="1">
    <source>
        <dbReference type="SAM" id="MobiDB-lite"/>
    </source>
</evidence>